<keyword evidence="2" id="KW-1185">Reference proteome</keyword>
<evidence type="ECO:0000313" key="1">
    <source>
        <dbReference type="EMBL" id="KAH3870935.1"/>
    </source>
</evidence>
<reference evidence="1" key="1">
    <citation type="journal article" date="2019" name="bioRxiv">
        <title>The Genome of the Zebra Mussel, Dreissena polymorpha: A Resource for Invasive Species Research.</title>
        <authorList>
            <person name="McCartney M.A."/>
            <person name="Auch B."/>
            <person name="Kono T."/>
            <person name="Mallez S."/>
            <person name="Zhang Y."/>
            <person name="Obille A."/>
            <person name="Becker A."/>
            <person name="Abrahante J.E."/>
            <person name="Garbe J."/>
            <person name="Badalamenti J.P."/>
            <person name="Herman A."/>
            <person name="Mangelson H."/>
            <person name="Liachko I."/>
            <person name="Sullivan S."/>
            <person name="Sone E.D."/>
            <person name="Koren S."/>
            <person name="Silverstein K.A.T."/>
            <person name="Beckman K.B."/>
            <person name="Gohl D.M."/>
        </authorList>
    </citation>
    <scope>NUCLEOTIDE SEQUENCE</scope>
    <source>
        <strain evidence="1">Duluth1</strain>
        <tissue evidence="1">Whole animal</tissue>
    </source>
</reference>
<protein>
    <submittedName>
        <fullName evidence="1">Uncharacterized protein</fullName>
    </submittedName>
</protein>
<accession>A0A9D4M531</accession>
<dbReference type="Proteomes" id="UP000828390">
    <property type="component" value="Unassembled WGS sequence"/>
</dbReference>
<comment type="caution">
    <text evidence="1">The sequence shown here is derived from an EMBL/GenBank/DDBJ whole genome shotgun (WGS) entry which is preliminary data.</text>
</comment>
<sequence>MEPISSSDISQSEIAHHYCLKRAQGHPLVFPETLGHGHTPPGRKVNKGDFRQADVAVSVFTMPGTPRYIRTNLLVNSDSASCGYLPYVARILYIIIVCRPTKKHSSQLVTSIPKTCGDES</sequence>
<dbReference type="AlphaFoldDB" id="A0A9D4M531"/>
<gene>
    <name evidence="1" type="ORF">DPMN_034127</name>
</gene>
<reference evidence="1" key="2">
    <citation type="submission" date="2020-11" db="EMBL/GenBank/DDBJ databases">
        <authorList>
            <person name="McCartney M.A."/>
            <person name="Auch B."/>
            <person name="Kono T."/>
            <person name="Mallez S."/>
            <person name="Becker A."/>
            <person name="Gohl D.M."/>
            <person name="Silverstein K.A.T."/>
            <person name="Koren S."/>
            <person name="Bechman K.B."/>
            <person name="Herman A."/>
            <person name="Abrahante J.E."/>
            <person name="Garbe J."/>
        </authorList>
    </citation>
    <scope>NUCLEOTIDE SEQUENCE</scope>
    <source>
        <strain evidence="1">Duluth1</strain>
        <tissue evidence="1">Whole animal</tissue>
    </source>
</reference>
<organism evidence="1 2">
    <name type="scientific">Dreissena polymorpha</name>
    <name type="common">Zebra mussel</name>
    <name type="synonym">Mytilus polymorpha</name>
    <dbReference type="NCBI Taxonomy" id="45954"/>
    <lineage>
        <taxon>Eukaryota</taxon>
        <taxon>Metazoa</taxon>
        <taxon>Spiralia</taxon>
        <taxon>Lophotrochozoa</taxon>
        <taxon>Mollusca</taxon>
        <taxon>Bivalvia</taxon>
        <taxon>Autobranchia</taxon>
        <taxon>Heteroconchia</taxon>
        <taxon>Euheterodonta</taxon>
        <taxon>Imparidentia</taxon>
        <taxon>Neoheterodontei</taxon>
        <taxon>Myida</taxon>
        <taxon>Dreissenoidea</taxon>
        <taxon>Dreissenidae</taxon>
        <taxon>Dreissena</taxon>
    </lineage>
</organism>
<dbReference type="EMBL" id="JAIWYP010000002">
    <property type="protein sequence ID" value="KAH3870935.1"/>
    <property type="molecule type" value="Genomic_DNA"/>
</dbReference>
<proteinExistence type="predicted"/>
<name>A0A9D4M531_DREPO</name>
<evidence type="ECO:0000313" key="2">
    <source>
        <dbReference type="Proteomes" id="UP000828390"/>
    </source>
</evidence>